<dbReference type="KEGG" id="xak:KIMC2_05960"/>
<evidence type="ECO:0000313" key="9">
    <source>
        <dbReference type="EMBL" id="BDR56034.1"/>
    </source>
</evidence>
<dbReference type="GO" id="GO:0015744">
    <property type="term" value="P:succinate transport"/>
    <property type="evidence" value="ECO:0007669"/>
    <property type="project" value="TreeGrafter"/>
</dbReference>
<dbReference type="InterPro" id="IPR010619">
    <property type="entry name" value="ThrE-like_N"/>
</dbReference>
<name>A0AAU9CXD2_9LACO</name>
<evidence type="ECO:0000313" key="10">
    <source>
        <dbReference type="Proteomes" id="UP001321804"/>
    </source>
</evidence>
<dbReference type="InterPro" id="IPR050539">
    <property type="entry name" value="ThrE_Dicarb/AminoAcid_Exp"/>
</dbReference>
<sequence>MQSDLNYDYISQVLLKVGRIMIENGAETTRTEDTMKRIAKQAGVSDLEVFSTLTGIVIGINKVDKTAVIQIYSRATNMERIVAINDLSRKFTAGKITFKELACGVDQVEKYVPDFPWWLKGISAFLISGGLMILFSHATANWGDFIPAGIIGMLGFLMSSFLHRFYEVQFISDFVASFLIGILAVVSLKLHLIVSLDGVIIGAVMPLVPGIVIMNGLRDMLSGHLLSGLLRFLEAVLTFIFIGAGLALVLRFFR</sequence>
<keyword evidence="5 7" id="KW-0472">Membrane</keyword>
<dbReference type="EMBL" id="AP026801">
    <property type="protein sequence ID" value="BDR56034.1"/>
    <property type="molecule type" value="Genomic_DNA"/>
</dbReference>
<organism evidence="9 10">
    <name type="scientific">Xylocopilactobacillus apis</name>
    <dbReference type="NCBI Taxonomy" id="2932183"/>
    <lineage>
        <taxon>Bacteria</taxon>
        <taxon>Bacillati</taxon>
        <taxon>Bacillota</taxon>
        <taxon>Bacilli</taxon>
        <taxon>Lactobacillales</taxon>
        <taxon>Lactobacillaceae</taxon>
        <taxon>Xylocopilactobacillus</taxon>
    </lineage>
</organism>
<dbReference type="PANTHER" id="PTHR34390">
    <property type="entry name" value="UPF0442 PROTEIN YJJB-RELATED"/>
    <property type="match status" value="1"/>
</dbReference>
<feature type="transmembrane region" description="Helical" evidence="7">
    <location>
        <begin position="117"/>
        <end position="139"/>
    </location>
</feature>
<evidence type="ECO:0000256" key="3">
    <source>
        <dbReference type="ARBA" id="ARBA00022692"/>
    </source>
</evidence>
<dbReference type="Proteomes" id="UP001321804">
    <property type="component" value="Chromosome"/>
</dbReference>
<feature type="transmembrane region" description="Helical" evidence="7">
    <location>
        <begin position="199"/>
        <end position="217"/>
    </location>
</feature>
<evidence type="ECO:0000256" key="6">
    <source>
        <dbReference type="ARBA" id="ARBA00034125"/>
    </source>
</evidence>
<evidence type="ECO:0000256" key="5">
    <source>
        <dbReference type="ARBA" id="ARBA00023136"/>
    </source>
</evidence>
<dbReference type="Pfam" id="PF06738">
    <property type="entry name" value="ThrE"/>
    <property type="match status" value="1"/>
</dbReference>
<keyword evidence="2" id="KW-1003">Cell membrane</keyword>
<evidence type="ECO:0000256" key="2">
    <source>
        <dbReference type="ARBA" id="ARBA00022475"/>
    </source>
</evidence>
<feature type="domain" description="Threonine/serine exporter-like N-terminal" evidence="8">
    <location>
        <begin position="13"/>
        <end position="252"/>
    </location>
</feature>
<comment type="subcellular location">
    <subcellularLocation>
        <location evidence="1">Cell membrane</location>
        <topology evidence="1">Multi-pass membrane protein</topology>
    </subcellularLocation>
</comment>
<feature type="transmembrane region" description="Helical" evidence="7">
    <location>
        <begin position="174"/>
        <end position="193"/>
    </location>
</feature>
<proteinExistence type="inferred from homology"/>
<keyword evidence="4 7" id="KW-1133">Transmembrane helix</keyword>
<accession>A0AAU9CXD2</accession>
<protein>
    <submittedName>
        <fullName evidence="9">Membrane protein</fullName>
    </submittedName>
</protein>
<dbReference type="AlphaFoldDB" id="A0AAU9CXD2"/>
<evidence type="ECO:0000256" key="7">
    <source>
        <dbReference type="SAM" id="Phobius"/>
    </source>
</evidence>
<feature type="transmembrane region" description="Helical" evidence="7">
    <location>
        <begin position="229"/>
        <end position="253"/>
    </location>
</feature>
<dbReference type="GO" id="GO:0005886">
    <property type="term" value="C:plasma membrane"/>
    <property type="evidence" value="ECO:0007669"/>
    <property type="project" value="UniProtKB-SubCell"/>
</dbReference>
<evidence type="ECO:0000259" key="8">
    <source>
        <dbReference type="Pfam" id="PF06738"/>
    </source>
</evidence>
<gene>
    <name evidence="9" type="ORF">KIMC2_05960</name>
</gene>
<dbReference type="GO" id="GO:0022857">
    <property type="term" value="F:transmembrane transporter activity"/>
    <property type="evidence" value="ECO:0007669"/>
    <property type="project" value="InterPro"/>
</dbReference>
<evidence type="ECO:0000256" key="1">
    <source>
        <dbReference type="ARBA" id="ARBA00004651"/>
    </source>
</evidence>
<dbReference type="PANTHER" id="PTHR34390:SF2">
    <property type="entry name" value="SUCCINATE TRANSPORTER SUBUNIT YJJP-RELATED"/>
    <property type="match status" value="1"/>
</dbReference>
<keyword evidence="3 7" id="KW-0812">Transmembrane</keyword>
<dbReference type="RefSeq" id="WP_317697875.1">
    <property type="nucleotide sequence ID" value="NZ_AP026801.1"/>
</dbReference>
<reference evidence="9 10" key="1">
    <citation type="journal article" date="2023" name="Microbiol. Spectr.">
        <title>Symbiosis of Carpenter Bees with Uncharacterized Lactic Acid Bacteria Showing NAD Auxotrophy.</title>
        <authorList>
            <person name="Kawasaki S."/>
            <person name="Ozawa K."/>
            <person name="Mori T."/>
            <person name="Yamamoto A."/>
            <person name="Ito M."/>
            <person name="Ohkuma M."/>
            <person name="Sakamoto M."/>
            <person name="Matsutani M."/>
        </authorList>
    </citation>
    <scope>NUCLEOTIDE SEQUENCE [LARGE SCALE GENOMIC DNA]</scope>
    <source>
        <strain evidence="9 10">KimC2</strain>
    </source>
</reference>
<evidence type="ECO:0000256" key="4">
    <source>
        <dbReference type="ARBA" id="ARBA00022989"/>
    </source>
</evidence>
<comment type="similarity">
    <text evidence="6">Belongs to the ThrE exporter (TC 2.A.79) family.</text>
</comment>
<keyword evidence="10" id="KW-1185">Reference proteome</keyword>